<dbReference type="AlphaFoldDB" id="U5DFG8"/>
<dbReference type="eggNOG" id="COG0438">
    <property type="taxonomic scope" value="Bacteria"/>
</dbReference>
<accession>U5DFG8</accession>
<dbReference type="PANTHER" id="PTHR45947:SF3">
    <property type="entry name" value="SULFOQUINOVOSYL TRANSFERASE SQD2"/>
    <property type="match status" value="1"/>
</dbReference>
<keyword evidence="4" id="KW-1185">Reference proteome</keyword>
<dbReference type="Pfam" id="PF13439">
    <property type="entry name" value="Glyco_transf_4"/>
    <property type="match status" value="1"/>
</dbReference>
<gene>
    <name evidence="3" type="ORF">KR51_00032950</name>
</gene>
<proteinExistence type="predicted"/>
<dbReference type="Gene3D" id="3.40.50.2000">
    <property type="entry name" value="Glycogen Phosphorylase B"/>
    <property type="match status" value="2"/>
</dbReference>
<dbReference type="InterPro" id="IPR028098">
    <property type="entry name" value="Glyco_trans_4-like_N"/>
</dbReference>
<dbReference type="Proteomes" id="UP000016960">
    <property type="component" value="Unassembled WGS sequence"/>
</dbReference>
<dbReference type="InterPro" id="IPR001296">
    <property type="entry name" value="Glyco_trans_1"/>
</dbReference>
<sequence length="445" mass="49581">MKILLFSDQWYPIGGGIEQYLKGLAAELQRRGADVAMLTAGHDGCPEREIWQGIEVVRTRLLNGAIRDPAPVLARWPHMVPLVEAIAPDIIFANHHTSVAAIEIARHLDLPVVYGYHGTGLLCPQRIRFLKPDKSLCYNERSVDNCLACRREMTNLDRVTGVRSALNALHRLIRPDSIRQQVSERVARYDRYQALLESADALVVQAPAWMQFFRGDRPIYAPRYGIDTETFRPVDASSFRQKYGVGERYVLVTSRIHESKGQDWAIAALAGLPDDIQLVLAGNSSLFTGPKHEDNIHTQRARATIERLKLRERVVFTGFLKTEELVSAYSGAIATIVPSIWFDPYPNVLLEALACACPVVATETVGSAEVLTEGSNGYIVPRMDPQSIATAVKAIVPRRPDMGRAARQTAERDLNWEKVGGDVLQILERAIADRRARRPQPAPPS</sequence>
<name>U5DFG8_9CHRO</name>
<organism evidence="3 4">
    <name type="scientific">Rubidibacter lacunae KORDI 51-2</name>
    <dbReference type="NCBI Taxonomy" id="582515"/>
    <lineage>
        <taxon>Bacteria</taxon>
        <taxon>Bacillati</taxon>
        <taxon>Cyanobacteriota</taxon>
        <taxon>Cyanophyceae</taxon>
        <taxon>Oscillatoriophycideae</taxon>
        <taxon>Chroococcales</taxon>
        <taxon>Aphanothecaceae</taxon>
        <taxon>Rubidibacter</taxon>
    </lineage>
</organism>
<feature type="domain" description="Glycosyltransferase subfamily 4-like N-terminal" evidence="2">
    <location>
        <begin position="15"/>
        <end position="124"/>
    </location>
</feature>
<feature type="domain" description="Glycosyl transferase family 1" evidence="1">
    <location>
        <begin position="245"/>
        <end position="399"/>
    </location>
</feature>
<dbReference type="CDD" id="cd03801">
    <property type="entry name" value="GT4_PimA-like"/>
    <property type="match status" value="1"/>
</dbReference>
<dbReference type="Pfam" id="PF00534">
    <property type="entry name" value="Glycos_transf_1"/>
    <property type="match status" value="1"/>
</dbReference>
<dbReference type="InParanoid" id="U5DFG8"/>
<dbReference type="GO" id="GO:0016757">
    <property type="term" value="F:glycosyltransferase activity"/>
    <property type="evidence" value="ECO:0007669"/>
    <property type="project" value="InterPro"/>
</dbReference>
<comment type="caution">
    <text evidence="3">The sequence shown here is derived from an EMBL/GenBank/DDBJ whole genome shotgun (WGS) entry which is preliminary data.</text>
</comment>
<dbReference type="SUPFAM" id="SSF53756">
    <property type="entry name" value="UDP-Glycosyltransferase/glycogen phosphorylase"/>
    <property type="match status" value="1"/>
</dbReference>
<dbReference type="EMBL" id="ASSJ01000079">
    <property type="protein sequence ID" value="ERN40346.1"/>
    <property type="molecule type" value="Genomic_DNA"/>
</dbReference>
<dbReference type="STRING" id="582515.KR51_00032950"/>
<evidence type="ECO:0000313" key="4">
    <source>
        <dbReference type="Proteomes" id="UP000016960"/>
    </source>
</evidence>
<reference evidence="3 4" key="1">
    <citation type="submission" date="2013-05" db="EMBL/GenBank/DDBJ databases">
        <title>Draft genome sequence of Rubidibacter lacunae KORDI 51-2.</title>
        <authorList>
            <person name="Choi D.H."/>
            <person name="Noh J.H."/>
            <person name="Kwon K.-K."/>
            <person name="Lee J.-H."/>
            <person name="Ryu J.-Y."/>
        </authorList>
    </citation>
    <scope>NUCLEOTIDE SEQUENCE [LARGE SCALE GENOMIC DNA]</scope>
    <source>
        <strain evidence="3 4">KORDI 51-2</strain>
    </source>
</reference>
<dbReference type="PANTHER" id="PTHR45947">
    <property type="entry name" value="SULFOQUINOVOSYL TRANSFERASE SQD2"/>
    <property type="match status" value="1"/>
</dbReference>
<protein>
    <submittedName>
        <fullName evidence="3">Glycosyltransferase</fullName>
    </submittedName>
</protein>
<dbReference type="InterPro" id="IPR050194">
    <property type="entry name" value="Glycosyltransferase_grp1"/>
</dbReference>
<evidence type="ECO:0000259" key="1">
    <source>
        <dbReference type="Pfam" id="PF00534"/>
    </source>
</evidence>
<keyword evidence="3" id="KW-0808">Transferase</keyword>
<evidence type="ECO:0000259" key="2">
    <source>
        <dbReference type="Pfam" id="PF13439"/>
    </source>
</evidence>
<evidence type="ECO:0000313" key="3">
    <source>
        <dbReference type="EMBL" id="ERN40346.1"/>
    </source>
</evidence>